<dbReference type="InterPro" id="IPR033645">
    <property type="entry name" value="VirB9/CagX/TrbG_C"/>
</dbReference>
<evidence type="ECO:0000313" key="4">
    <source>
        <dbReference type="EMBL" id="MCK9686978.1"/>
    </source>
</evidence>
<dbReference type="SUPFAM" id="SSF103088">
    <property type="entry name" value="OmpA-like"/>
    <property type="match status" value="1"/>
</dbReference>
<accession>A0A9X1YIW3</accession>
<dbReference type="Proteomes" id="UP001139353">
    <property type="component" value="Unassembled WGS sequence"/>
</dbReference>
<dbReference type="Gene3D" id="2.60.40.2500">
    <property type="match status" value="1"/>
</dbReference>
<dbReference type="InterPro" id="IPR036737">
    <property type="entry name" value="OmpA-like_sf"/>
</dbReference>
<feature type="domain" description="Toxin co-regulated pilus biosynthesis protein Q C-terminal" evidence="3">
    <location>
        <begin position="299"/>
        <end position="376"/>
    </location>
</feature>
<dbReference type="RefSeq" id="WP_275683014.1">
    <property type="nucleotide sequence ID" value="NZ_JAJLJH010000003.1"/>
</dbReference>
<name>A0A9X1YIW3_9BURK</name>
<sequence length="378" mass="40243">MAPGSFSARSQNRLVMRADSHTSFFAPAAFDRGLFCRAFCGALLLAVGGNALSLPGKRFVGQYDFGYAIRGDRPARPAQVFDDGGGKIYFEARPNQPMPAVFAGKEPTLLVLQPEGQYFTARTSASEFTLVLGGARAVVRRGEAVLGEETVSSRADDSRLLASAESGLTAGVDYGLSSRGRPFRSAEHEQPVVFAPGSSTLRPEVLDALSALVVRIGRDTSIAAIGRNDAGAHDALATLRAEALRNALLARGVPANNIRLVDDESPGGEAHPHASALRWVTTLDLPEASATREAPAMPFDITLADRDIAVSLRRWAHASGYDVVWDVGWVAPINGAMRVEAPSFLDAVKQVVAGLRAQGYPVQAQAYTDHVVRFTASD</sequence>
<proteinExistence type="inferred from homology"/>
<keyword evidence="5" id="KW-1185">Reference proteome</keyword>
<protein>
    <submittedName>
        <fullName evidence="4">TcpQ domain-containing protein</fullName>
    </submittedName>
</protein>
<dbReference type="Gene3D" id="3.55.50.70">
    <property type="match status" value="1"/>
</dbReference>
<evidence type="ECO:0000256" key="1">
    <source>
        <dbReference type="ARBA" id="ARBA00006135"/>
    </source>
</evidence>
<keyword evidence="2" id="KW-0732">Signal</keyword>
<comment type="caution">
    <text evidence="4">The sequence shown here is derived from an EMBL/GenBank/DDBJ whole genome shotgun (WGS) entry which is preliminary data.</text>
</comment>
<dbReference type="Pfam" id="PF03524">
    <property type="entry name" value="CagX"/>
    <property type="match status" value="1"/>
</dbReference>
<dbReference type="InterPro" id="IPR010258">
    <property type="entry name" value="Conjugal_tfr_TrbG/VirB9/CagX"/>
</dbReference>
<reference evidence="4" key="1">
    <citation type="submission" date="2021-11" db="EMBL/GenBank/DDBJ databases">
        <title>BS-T2-15 a new species belonging to the Comamonadaceae family isolated from the soil of a French oak forest.</title>
        <authorList>
            <person name="Mieszkin S."/>
            <person name="Alain K."/>
        </authorList>
    </citation>
    <scope>NUCLEOTIDE SEQUENCE</scope>
    <source>
        <strain evidence="4">BS-T2-15</strain>
    </source>
</reference>
<gene>
    <name evidence="4" type="ORF">LPC04_14800</name>
</gene>
<dbReference type="EMBL" id="JAJLJH010000003">
    <property type="protein sequence ID" value="MCK9686978.1"/>
    <property type="molecule type" value="Genomic_DNA"/>
</dbReference>
<evidence type="ECO:0000256" key="2">
    <source>
        <dbReference type="ARBA" id="ARBA00022729"/>
    </source>
</evidence>
<dbReference type="AlphaFoldDB" id="A0A9X1YIW3"/>
<comment type="similarity">
    <text evidence="1">Belongs to the TrbG/VirB9 family.</text>
</comment>
<dbReference type="Pfam" id="PF10671">
    <property type="entry name" value="TcpQ"/>
    <property type="match status" value="1"/>
</dbReference>
<evidence type="ECO:0000313" key="5">
    <source>
        <dbReference type="Proteomes" id="UP001139353"/>
    </source>
</evidence>
<dbReference type="CDD" id="cd06911">
    <property type="entry name" value="VirB9_CagX_TrbG"/>
    <property type="match status" value="1"/>
</dbReference>
<dbReference type="InterPro" id="IPR018927">
    <property type="entry name" value="Pilus_synth_Q_C"/>
</dbReference>
<organism evidence="4 5">
    <name type="scientific">Scleromatobacter humisilvae</name>
    <dbReference type="NCBI Taxonomy" id="2897159"/>
    <lineage>
        <taxon>Bacteria</taxon>
        <taxon>Pseudomonadati</taxon>
        <taxon>Pseudomonadota</taxon>
        <taxon>Betaproteobacteria</taxon>
        <taxon>Burkholderiales</taxon>
        <taxon>Sphaerotilaceae</taxon>
        <taxon>Scleromatobacter</taxon>
    </lineage>
</organism>
<evidence type="ECO:0000259" key="3">
    <source>
        <dbReference type="Pfam" id="PF10671"/>
    </source>
</evidence>
<dbReference type="InterPro" id="IPR038161">
    <property type="entry name" value="VirB9/CagX/TrbG_C_sf"/>
</dbReference>